<protein>
    <recommendedName>
        <fullName evidence="9">Alanyl-transfer RNA synthetases family profile domain-containing protein</fullName>
    </recommendedName>
</protein>
<dbReference type="InterPro" id="IPR050058">
    <property type="entry name" value="Ala-tRNA_ligase"/>
</dbReference>
<dbReference type="InterPro" id="IPR018164">
    <property type="entry name" value="Ala-tRNA-synth_IIc_N"/>
</dbReference>
<gene>
    <name evidence="10" type="ORF">POM88_001261</name>
</gene>
<accession>A0AAD8NAM7</accession>
<dbReference type="FunFam" id="2.40.30.130:FF:000004">
    <property type="entry name" value="Alanine--tRNA ligase"/>
    <property type="match status" value="1"/>
</dbReference>
<evidence type="ECO:0000256" key="4">
    <source>
        <dbReference type="ARBA" id="ARBA00022741"/>
    </source>
</evidence>
<dbReference type="EMBL" id="JAUIZM010000001">
    <property type="protein sequence ID" value="KAK1401656.1"/>
    <property type="molecule type" value="Genomic_DNA"/>
</dbReference>
<comment type="caution">
    <text evidence="10">The sequence shown here is derived from an EMBL/GenBank/DDBJ whole genome shotgun (WGS) entry which is preliminary data.</text>
</comment>
<comment type="similarity">
    <text evidence="1">Belongs to the class-II aminoacyl-tRNA synthetase family.</text>
</comment>
<dbReference type="InterPro" id="IPR018165">
    <property type="entry name" value="Ala-tRNA-synth_IIc_core"/>
</dbReference>
<keyword evidence="5" id="KW-0067">ATP-binding</keyword>
<dbReference type="Gene3D" id="3.30.980.10">
    <property type="entry name" value="Threonyl-trna Synthetase, Chain A, domain 2"/>
    <property type="match status" value="1"/>
</dbReference>
<dbReference type="InterPro" id="IPR018162">
    <property type="entry name" value="Ala-tRNA-ligase_IIc_anticod-bd"/>
</dbReference>
<dbReference type="GO" id="GO:0005739">
    <property type="term" value="C:mitochondrion"/>
    <property type="evidence" value="ECO:0007669"/>
    <property type="project" value="TreeGrafter"/>
</dbReference>
<evidence type="ECO:0000313" key="11">
    <source>
        <dbReference type="Proteomes" id="UP001237642"/>
    </source>
</evidence>
<dbReference type="Gene3D" id="2.40.30.130">
    <property type="match status" value="1"/>
</dbReference>
<proteinExistence type="inferred from homology"/>
<feature type="domain" description="Alanyl-transfer RNA synthetases family profile" evidence="9">
    <location>
        <begin position="1"/>
        <end position="394"/>
    </location>
</feature>
<dbReference type="PRINTS" id="PR00980">
    <property type="entry name" value="TRNASYNTHALA"/>
</dbReference>
<keyword evidence="8" id="KW-0030">Aminoacyl-tRNA synthetase</keyword>
<dbReference type="PANTHER" id="PTHR11777:SF9">
    <property type="entry name" value="ALANINE--TRNA LIGASE, CYTOPLASMIC"/>
    <property type="match status" value="1"/>
</dbReference>
<keyword evidence="4" id="KW-0547">Nucleotide-binding</keyword>
<dbReference type="InterPro" id="IPR002318">
    <property type="entry name" value="Ala-tRNA-lgiase_IIc"/>
</dbReference>
<keyword evidence="6" id="KW-0694">RNA-binding</keyword>
<dbReference type="GO" id="GO:0002161">
    <property type="term" value="F:aminoacyl-tRNA deacylase activity"/>
    <property type="evidence" value="ECO:0007669"/>
    <property type="project" value="TreeGrafter"/>
</dbReference>
<evidence type="ECO:0000256" key="5">
    <source>
        <dbReference type="ARBA" id="ARBA00022840"/>
    </source>
</evidence>
<dbReference type="AlphaFoldDB" id="A0AAD8NAM7"/>
<dbReference type="InterPro" id="IPR018163">
    <property type="entry name" value="Thr/Ala-tRNA-synth_IIc_edit"/>
</dbReference>
<dbReference type="GO" id="GO:0005524">
    <property type="term" value="F:ATP binding"/>
    <property type="evidence" value="ECO:0007669"/>
    <property type="project" value="UniProtKB-KW"/>
</dbReference>
<evidence type="ECO:0000256" key="6">
    <source>
        <dbReference type="ARBA" id="ARBA00022884"/>
    </source>
</evidence>
<keyword evidence="2" id="KW-0820">tRNA-binding</keyword>
<evidence type="ECO:0000256" key="2">
    <source>
        <dbReference type="ARBA" id="ARBA00022555"/>
    </source>
</evidence>
<evidence type="ECO:0000256" key="3">
    <source>
        <dbReference type="ARBA" id="ARBA00022598"/>
    </source>
</evidence>
<evidence type="ECO:0000313" key="10">
    <source>
        <dbReference type="EMBL" id="KAK1401656.1"/>
    </source>
</evidence>
<evidence type="ECO:0000256" key="7">
    <source>
        <dbReference type="ARBA" id="ARBA00022917"/>
    </source>
</evidence>
<keyword evidence="7" id="KW-0648">Protein biosynthesis</keyword>
<dbReference type="SUPFAM" id="SSF55186">
    <property type="entry name" value="ThrRS/AlaRS common domain"/>
    <property type="match status" value="1"/>
</dbReference>
<dbReference type="SUPFAM" id="SSF101353">
    <property type="entry name" value="Putative anticodon-binding domain of alanyl-tRNA synthetase (AlaRS)"/>
    <property type="match status" value="1"/>
</dbReference>
<dbReference type="SUPFAM" id="SSF50447">
    <property type="entry name" value="Translation proteins"/>
    <property type="match status" value="1"/>
</dbReference>
<dbReference type="Proteomes" id="UP001237642">
    <property type="component" value="Unassembled WGS sequence"/>
</dbReference>
<reference evidence="10" key="2">
    <citation type="submission" date="2023-05" db="EMBL/GenBank/DDBJ databases">
        <authorList>
            <person name="Schelkunov M.I."/>
        </authorList>
    </citation>
    <scope>NUCLEOTIDE SEQUENCE</scope>
    <source>
        <strain evidence="10">Hsosn_3</strain>
        <tissue evidence="10">Leaf</tissue>
    </source>
</reference>
<keyword evidence="11" id="KW-1185">Reference proteome</keyword>
<dbReference type="GO" id="GO:0000049">
    <property type="term" value="F:tRNA binding"/>
    <property type="evidence" value="ECO:0007669"/>
    <property type="project" value="UniProtKB-KW"/>
</dbReference>
<dbReference type="GO" id="GO:0006419">
    <property type="term" value="P:alanyl-tRNA aminoacylation"/>
    <property type="evidence" value="ECO:0007669"/>
    <property type="project" value="InterPro"/>
</dbReference>
<dbReference type="GO" id="GO:0004813">
    <property type="term" value="F:alanine-tRNA ligase activity"/>
    <property type="evidence" value="ECO:0007669"/>
    <property type="project" value="InterPro"/>
</dbReference>
<dbReference type="InterPro" id="IPR009000">
    <property type="entry name" value="Transl_B-barrel_sf"/>
</dbReference>
<organism evidence="10 11">
    <name type="scientific">Heracleum sosnowskyi</name>
    <dbReference type="NCBI Taxonomy" id="360622"/>
    <lineage>
        <taxon>Eukaryota</taxon>
        <taxon>Viridiplantae</taxon>
        <taxon>Streptophyta</taxon>
        <taxon>Embryophyta</taxon>
        <taxon>Tracheophyta</taxon>
        <taxon>Spermatophyta</taxon>
        <taxon>Magnoliopsida</taxon>
        <taxon>eudicotyledons</taxon>
        <taxon>Gunneridae</taxon>
        <taxon>Pentapetalae</taxon>
        <taxon>asterids</taxon>
        <taxon>campanulids</taxon>
        <taxon>Apiales</taxon>
        <taxon>Apiaceae</taxon>
        <taxon>Apioideae</taxon>
        <taxon>apioid superclade</taxon>
        <taxon>Tordylieae</taxon>
        <taxon>Tordyliinae</taxon>
        <taxon>Heracleum</taxon>
    </lineage>
</organism>
<keyword evidence="3" id="KW-0436">Ligase</keyword>
<dbReference type="PANTHER" id="PTHR11777">
    <property type="entry name" value="ALANYL-TRNA SYNTHETASE"/>
    <property type="match status" value="1"/>
</dbReference>
<evidence type="ECO:0000256" key="1">
    <source>
        <dbReference type="ARBA" id="ARBA00008226"/>
    </source>
</evidence>
<dbReference type="GO" id="GO:0009507">
    <property type="term" value="C:chloroplast"/>
    <property type="evidence" value="ECO:0007669"/>
    <property type="project" value="TreeGrafter"/>
</dbReference>
<dbReference type="PROSITE" id="PS50860">
    <property type="entry name" value="AA_TRNA_LIGASE_II_ALA"/>
    <property type="match status" value="1"/>
</dbReference>
<reference evidence="10" key="1">
    <citation type="submission" date="2023-02" db="EMBL/GenBank/DDBJ databases">
        <title>Genome of toxic invasive species Heracleum sosnowskyi carries increased number of genes despite the absence of recent whole-genome duplications.</title>
        <authorList>
            <person name="Schelkunov M."/>
            <person name="Shtratnikova V."/>
            <person name="Makarenko M."/>
            <person name="Klepikova A."/>
            <person name="Omelchenko D."/>
            <person name="Novikova G."/>
            <person name="Obukhova E."/>
            <person name="Bogdanov V."/>
            <person name="Penin A."/>
            <person name="Logacheva M."/>
        </authorList>
    </citation>
    <scope>NUCLEOTIDE SEQUENCE</scope>
    <source>
        <strain evidence="10">Hsosn_3</strain>
        <tissue evidence="10">Leaf</tissue>
    </source>
</reference>
<sequence length="394" mass="43642">MGFERLTSILQNKMSNYDTDVFIPIFNAIQGATGARPYSGKVGPDDVDKVDMSYRVVADHIRTLSFAIADGSYPGNEGREYVLRRILRRAVRYGTEVLKADKGFFNGLVKVVVEVMGNVFPELKQDEDHIVDTIASEEKSCGRTLVNGIEKFKKAAQDVKEKLSGQDAFLLWDTYVFPLDLTQLMAEERGLTVDVDGYNKAMNEARERSRNAQNKQAGKTIAMDADTTSALQKKGISTTNLVLALCWTICSCMQGCDDVLVASICLLWRDHRSVIKAIYTGSEFLEDTAAGDEVGVVLESTSFYAEQGGQIYDTGVLEGPFGTFQVSNVQTFGGFIVHIGYFTDDSGRFSVGDKVNCKVDYVRRKLIAPNHTCTHMLNFALREVLDLIFLTASL</sequence>
<dbReference type="Pfam" id="PF01411">
    <property type="entry name" value="tRNA-synt_2c"/>
    <property type="match status" value="1"/>
</dbReference>
<name>A0AAD8NAM7_9APIA</name>
<evidence type="ECO:0000256" key="8">
    <source>
        <dbReference type="ARBA" id="ARBA00023146"/>
    </source>
</evidence>
<evidence type="ECO:0000259" key="9">
    <source>
        <dbReference type="PROSITE" id="PS50860"/>
    </source>
</evidence>